<dbReference type="Gene3D" id="3.90.76.10">
    <property type="entry name" value="Dipeptide-binding Protein, Domain 1"/>
    <property type="match status" value="1"/>
</dbReference>
<dbReference type="Pfam" id="PF00496">
    <property type="entry name" value="SBP_bac_5"/>
    <property type="match status" value="1"/>
</dbReference>
<dbReference type="EMBL" id="JACHEU010000001">
    <property type="protein sequence ID" value="MBB6010703.1"/>
    <property type="molecule type" value="Genomic_DNA"/>
</dbReference>
<dbReference type="PIRSF" id="PIRSF002741">
    <property type="entry name" value="MppA"/>
    <property type="match status" value="1"/>
</dbReference>
<feature type="signal peptide" evidence="5">
    <location>
        <begin position="1"/>
        <end position="36"/>
    </location>
</feature>
<dbReference type="InterPro" id="IPR000914">
    <property type="entry name" value="SBP_5_dom"/>
</dbReference>
<dbReference type="CDD" id="cd08498">
    <property type="entry name" value="PBP2_NikA_DppA_OppA_like_2"/>
    <property type="match status" value="1"/>
</dbReference>
<protein>
    <submittedName>
        <fullName evidence="7">Peptide/nickel transport system substrate-binding protein</fullName>
    </submittedName>
</protein>
<keyword evidence="4 5" id="KW-0732">Signal</keyword>
<evidence type="ECO:0000313" key="7">
    <source>
        <dbReference type="EMBL" id="MBB6010703.1"/>
    </source>
</evidence>
<dbReference type="PANTHER" id="PTHR30290">
    <property type="entry name" value="PERIPLASMIC BINDING COMPONENT OF ABC TRANSPORTER"/>
    <property type="match status" value="1"/>
</dbReference>
<dbReference type="GO" id="GO:0030288">
    <property type="term" value="C:outer membrane-bounded periplasmic space"/>
    <property type="evidence" value="ECO:0007669"/>
    <property type="project" value="UniProtKB-ARBA"/>
</dbReference>
<dbReference type="RefSeq" id="WP_183824306.1">
    <property type="nucleotide sequence ID" value="NZ_JACHEU010000001.1"/>
</dbReference>
<keyword evidence="3" id="KW-0813">Transport</keyword>
<evidence type="ECO:0000256" key="1">
    <source>
        <dbReference type="ARBA" id="ARBA00004418"/>
    </source>
</evidence>
<dbReference type="PANTHER" id="PTHR30290:SF9">
    <property type="entry name" value="OLIGOPEPTIDE-BINDING PROTEIN APPA"/>
    <property type="match status" value="1"/>
</dbReference>
<comment type="similarity">
    <text evidence="2">Belongs to the bacterial solute-binding protein 5 family.</text>
</comment>
<dbReference type="Proteomes" id="UP000533306">
    <property type="component" value="Unassembled WGS sequence"/>
</dbReference>
<comment type="caution">
    <text evidence="7">The sequence shown here is derived from an EMBL/GenBank/DDBJ whole genome shotgun (WGS) entry which is preliminary data.</text>
</comment>
<evidence type="ECO:0000313" key="8">
    <source>
        <dbReference type="Proteomes" id="UP000533306"/>
    </source>
</evidence>
<dbReference type="SUPFAM" id="SSF53850">
    <property type="entry name" value="Periplasmic binding protein-like II"/>
    <property type="match status" value="1"/>
</dbReference>
<dbReference type="InterPro" id="IPR006311">
    <property type="entry name" value="TAT_signal"/>
</dbReference>
<feature type="chain" id="PRO_5030574428" evidence="5">
    <location>
        <begin position="37"/>
        <end position="540"/>
    </location>
</feature>
<dbReference type="AlphaFoldDB" id="A0A7W9S0J5"/>
<evidence type="ECO:0000259" key="6">
    <source>
        <dbReference type="Pfam" id="PF00496"/>
    </source>
</evidence>
<evidence type="ECO:0000256" key="4">
    <source>
        <dbReference type="ARBA" id="ARBA00022729"/>
    </source>
</evidence>
<comment type="subcellular location">
    <subcellularLocation>
        <location evidence="1">Periplasm</location>
    </subcellularLocation>
</comment>
<dbReference type="GO" id="GO:0043190">
    <property type="term" value="C:ATP-binding cassette (ABC) transporter complex"/>
    <property type="evidence" value="ECO:0007669"/>
    <property type="project" value="InterPro"/>
</dbReference>
<evidence type="ECO:0000256" key="2">
    <source>
        <dbReference type="ARBA" id="ARBA00005695"/>
    </source>
</evidence>
<keyword evidence="8" id="KW-1185">Reference proteome</keyword>
<reference evidence="7 8" key="1">
    <citation type="submission" date="2020-08" db="EMBL/GenBank/DDBJ databases">
        <title>Genomic Encyclopedia of Type Strains, Phase IV (KMG-IV): sequencing the most valuable type-strain genomes for metagenomic binning, comparative biology and taxonomic classification.</title>
        <authorList>
            <person name="Goeker M."/>
        </authorList>
    </citation>
    <scope>NUCLEOTIDE SEQUENCE [LARGE SCALE GENOMIC DNA]</scope>
    <source>
        <strain evidence="7 8">DSM 11099</strain>
    </source>
</reference>
<organism evidence="7 8">
    <name type="scientific">Aquamicrobium lusatiense</name>
    <dbReference type="NCBI Taxonomy" id="89772"/>
    <lineage>
        <taxon>Bacteria</taxon>
        <taxon>Pseudomonadati</taxon>
        <taxon>Pseudomonadota</taxon>
        <taxon>Alphaproteobacteria</taxon>
        <taxon>Hyphomicrobiales</taxon>
        <taxon>Phyllobacteriaceae</taxon>
        <taxon>Aquamicrobium</taxon>
    </lineage>
</organism>
<name>A0A7W9S0J5_9HYPH</name>
<feature type="domain" description="Solute-binding protein family 5" evidence="6">
    <location>
        <begin position="80"/>
        <end position="456"/>
    </location>
</feature>
<dbReference type="GO" id="GO:0015833">
    <property type="term" value="P:peptide transport"/>
    <property type="evidence" value="ECO:0007669"/>
    <property type="project" value="TreeGrafter"/>
</dbReference>
<dbReference type="InterPro" id="IPR030678">
    <property type="entry name" value="Peptide/Ni-bd"/>
</dbReference>
<dbReference type="PROSITE" id="PS51318">
    <property type="entry name" value="TAT"/>
    <property type="match status" value="1"/>
</dbReference>
<evidence type="ECO:0000256" key="3">
    <source>
        <dbReference type="ARBA" id="ARBA00022448"/>
    </source>
</evidence>
<dbReference type="Gene3D" id="3.10.105.10">
    <property type="entry name" value="Dipeptide-binding Protein, Domain 3"/>
    <property type="match status" value="1"/>
</dbReference>
<dbReference type="InterPro" id="IPR039424">
    <property type="entry name" value="SBP_5"/>
</dbReference>
<sequence>MKKPSPASRPAGRRPLFSLLATAAVAALMAAAPVSAETLNWARGSDVQTLDPHAYNEGITHAFNHQIYEPLVARSDDGKLIGVLATEWKMLPDEPGIWEFTLRPDVTFHDGVPLTADDVVFSIQRAMSDTSNVRSLLTAVDAVTAPDEHTVRIATKGVSPLLVNNLVNIFIMNRAWAEANDAAAPQDFKSGKENFAARNENGTGAYRLVSREADRRTELVAYDKYWGIGEFPLDIDRIVYTPIQSPATRVSALISGEVNFLQDVPPQDIAKLEQNPDLRVVRGPENRTIFFGVNMGADKLTYGEATGNPFADKRVRHAMNMAIDREVIGKAIMRGESIPLGTIAPPFINGYTEEMGKLPPVDIEKAKQLMSEAGYGDGFSVTLNCTNDSFVNDERICQALVGMMAKIGIKVHLDVQPAGVVFPMVGNGNTDFYLMGWGASTFDSQYIFDNLVHSRSEGRGAWSSVNFNNAEIDAKIATLGSEADIEKRNATIAEIWKVVQDESFYLPIHAQMLARAAHKNIRITPNLSNSVFVKTISVEK</sequence>
<gene>
    <name evidence="7" type="ORF">HNR59_000048</name>
</gene>
<proteinExistence type="inferred from homology"/>
<accession>A0A7W9S0J5</accession>
<evidence type="ECO:0000256" key="5">
    <source>
        <dbReference type="SAM" id="SignalP"/>
    </source>
</evidence>
<dbReference type="GO" id="GO:1904680">
    <property type="term" value="F:peptide transmembrane transporter activity"/>
    <property type="evidence" value="ECO:0007669"/>
    <property type="project" value="TreeGrafter"/>
</dbReference>
<dbReference type="Gene3D" id="3.40.190.10">
    <property type="entry name" value="Periplasmic binding protein-like II"/>
    <property type="match status" value="1"/>
</dbReference>